<evidence type="ECO:0000256" key="6">
    <source>
        <dbReference type="SAM" id="Phobius"/>
    </source>
</evidence>
<dbReference type="InterPro" id="IPR009057">
    <property type="entry name" value="Homeodomain-like_sf"/>
</dbReference>
<keyword evidence="6" id="KW-0812">Transmembrane</keyword>
<evidence type="ECO:0000256" key="2">
    <source>
        <dbReference type="ARBA" id="ARBA00023015"/>
    </source>
</evidence>
<dbReference type="Pfam" id="PF08361">
    <property type="entry name" value="TetR_C_2"/>
    <property type="match status" value="1"/>
</dbReference>
<dbReference type="PANTHER" id="PTHR30055:SF240">
    <property type="entry name" value="HTH-TYPE TRANSCRIPTIONAL REGULATOR ACRR"/>
    <property type="match status" value="1"/>
</dbReference>
<feature type="domain" description="HTH tetR-type" evidence="7">
    <location>
        <begin position="10"/>
        <end position="70"/>
    </location>
</feature>
<gene>
    <name evidence="8" type="ORF">HGB41_08225</name>
</gene>
<keyword evidence="2" id="KW-0805">Transcription regulation</keyword>
<dbReference type="InterPro" id="IPR050109">
    <property type="entry name" value="HTH-type_TetR-like_transc_reg"/>
</dbReference>
<dbReference type="GO" id="GO:0003700">
    <property type="term" value="F:DNA-binding transcription factor activity"/>
    <property type="evidence" value="ECO:0007669"/>
    <property type="project" value="TreeGrafter"/>
</dbReference>
<organism evidence="8 9">
    <name type="scientific">Telluria aromaticivorans</name>
    <dbReference type="NCBI Taxonomy" id="2725995"/>
    <lineage>
        <taxon>Bacteria</taxon>
        <taxon>Pseudomonadati</taxon>
        <taxon>Pseudomonadota</taxon>
        <taxon>Betaproteobacteria</taxon>
        <taxon>Burkholderiales</taxon>
        <taxon>Oxalobacteraceae</taxon>
        <taxon>Telluria group</taxon>
        <taxon>Telluria</taxon>
    </lineage>
</organism>
<feature type="DNA-binding region" description="H-T-H motif" evidence="5">
    <location>
        <begin position="33"/>
        <end position="52"/>
    </location>
</feature>
<sequence>MARRCKEDAAATREGILDAAERVFAGIGVAGATLHDIAIAAGVTRGAIYWHFQDKAAVFDAFMCERASLPLDVGKYPSEPVSAADPLDALHAHVLAALRRSAGDERLQRIFRIAMLNATILDHGDAAQRRWQEIRRGWMSYAERRLTLAREAGLLGPAAAPHAIALAIWIMIDGLVRTWLLMDRRFDLVAQGESTLATYMAGLRAAR</sequence>
<dbReference type="Proteomes" id="UP000533905">
    <property type="component" value="Unassembled WGS sequence"/>
</dbReference>
<dbReference type="SUPFAM" id="SSF48498">
    <property type="entry name" value="Tetracyclin repressor-like, C-terminal domain"/>
    <property type="match status" value="1"/>
</dbReference>
<dbReference type="RefSeq" id="WP_171083005.1">
    <property type="nucleotide sequence ID" value="NZ_JABAIV010000002.1"/>
</dbReference>
<feature type="transmembrane region" description="Helical" evidence="6">
    <location>
        <begin position="154"/>
        <end position="172"/>
    </location>
</feature>
<dbReference type="PRINTS" id="PR00455">
    <property type="entry name" value="HTHTETR"/>
</dbReference>
<dbReference type="InterPro" id="IPR023772">
    <property type="entry name" value="DNA-bd_HTH_TetR-type_CS"/>
</dbReference>
<dbReference type="PROSITE" id="PS01081">
    <property type="entry name" value="HTH_TETR_1"/>
    <property type="match status" value="1"/>
</dbReference>
<evidence type="ECO:0000313" key="8">
    <source>
        <dbReference type="EMBL" id="NNG22987.1"/>
    </source>
</evidence>
<dbReference type="AlphaFoldDB" id="A0A7Y2JXU3"/>
<keyword evidence="3 5" id="KW-0238">DNA-binding</keyword>
<dbReference type="Gene3D" id="1.10.357.10">
    <property type="entry name" value="Tetracycline Repressor, domain 2"/>
    <property type="match status" value="1"/>
</dbReference>
<evidence type="ECO:0000256" key="3">
    <source>
        <dbReference type="ARBA" id="ARBA00023125"/>
    </source>
</evidence>
<dbReference type="EMBL" id="JABAIV010000002">
    <property type="protein sequence ID" value="NNG22987.1"/>
    <property type="molecule type" value="Genomic_DNA"/>
</dbReference>
<name>A0A7Y2JXU3_9BURK</name>
<keyword evidence="6" id="KW-1133">Transmembrane helix</keyword>
<reference evidence="8 9" key="1">
    <citation type="submission" date="2020-04" db="EMBL/GenBank/DDBJ databases">
        <title>Massilia sp. nov., a cold adapted bacteria isolated from Arctic soil.</title>
        <authorList>
            <person name="Son J."/>
            <person name="Ka J.-O."/>
        </authorList>
    </citation>
    <scope>NUCLEOTIDE SEQUENCE [LARGE SCALE GENOMIC DNA]</scope>
    <source>
        <strain evidence="8 9">ML15P13</strain>
    </source>
</reference>
<accession>A0A7Y2JXU3</accession>
<comment type="caution">
    <text evidence="8">The sequence shown here is derived from an EMBL/GenBank/DDBJ whole genome shotgun (WGS) entry which is preliminary data.</text>
</comment>
<evidence type="ECO:0000259" key="7">
    <source>
        <dbReference type="PROSITE" id="PS50977"/>
    </source>
</evidence>
<dbReference type="Pfam" id="PF00440">
    <property type="entry name" value="TetR_N"/>
    <property type="match status" value="1"/>
</dbReference>
<proteinExistence type="predicted"/>
<protein>
    <submittedName>
        <fullName evidence="8">TetR family transcriptional regulator</fullName>
    </submittedName>
</protein>
<dbReference type="InterPro" id="IPR036271">
    <property type="entry name" value="Tet_transcr_reg_TetR-rel_C_sf"/>
</dbReference>
<evidence type="ECO:0000256" key="4">
    <source>
        <dbReference type="ARBA" id="ARBA00023163"/>
    </source>
</evidence>
<dbReference type="SUPFAM" id="SSF46689">
    <property type="entry name" value="Homeodomain-like"/>
    <property type="match status" value="1"/>
</dbReference>
<dbReference type="GO" id="GO:0000976">
    <property type="term" value="F:transcription cis-regulatory region binding"/>
    <property type="evidence" value="ECO:0007669"/>
    <property type="project" value="TreeGrafter"/>
</dbReference>
<dbReference type="InterPro" id="IPR013572">
    <property type="entry name" value="Tscrpt_reg_MAATS_C"/>
</dbReference>
<evidence type="ECO:0000313" key="9">
    <source>
        <dbReference type="Proteomes" id="UP000533905"/>
    </source>
</evidence>
<keyword evidence="4" id="KW-0804">Transcription</keyword>
<keyword evidence="6" id="KW-0472">Membrane</keyword>
<dbReference type="PROSITE" id="PS50977">
    <property type="entry name" value="HTH_TETR_2"/>
    <property type="match status" value="1"/>
</dbReference>
<evidence type="ECO:0000256" key="1">
    <source>
        <dbReference type="ARBA" id="ARBA00022491"/>
    </source>
</evidence>
<keyword evidence="9" id="KW-1185">Reference proteome</keyword>
<dbReference type="InterPro" id="IPR001647">
    <property type="entry name" value="HTH_TetR"/>
</dbReference>
<dbReference type="PANTHER" id="PTHR30055">
    <property type="entry name" value="HTH-TYPE TRANSCRIPTIONAL REGULATOR RUTR"/>
    <property type="match status" value="1"/>
</dbReference>
<keyword evidence="1" id="KW-0678">Repressor</keyword>
<evidence type="ECO:0000256" key="5">
    <source>
        <dbReference type="PROSITE-ProRule" id="PRU00335"/>
    </source>
</evidence>